<feature type="chain" id="PRO_5022918851" evidence="12">
    <location>
        <begin position="18"/>
        <end position="165"/>
    </location>
</feature>
<protein>
    <submittedName>
        <fullName evidence="13">Solute carrier family 25 member 36-A</fullName>
    </submittedName>
</protein>
<keyword evidence="6" id="KW-0999">Mitochondrion inner membrane</keyword>
<dbReference type="InterPro" id="IPR049562">
    <property type="entry name" value="SLC25A33/36-like"/>
</dbReference>
<dbReference type="SUPFAM" id="SSF103506">
    <property type="entry name" value="Mitochondrial carrier"/>
    <property type="match status" value="1"/>
</dbReference>
<evidence type="ECO:0000256" key="12">
    <source>
        <dbReference type="SAM" id="SignalP"/>
    </source>
</evidence>
<accession>A0A5B7GL18</accession>
<dbReference type="Pfam" id="PF00153">
    <property type="entry name" value="Mito_carr"/>
    <property type="match status" value="1"/>
</dbReference>
<keyword evidence="12" id="KW-0732">Signal</keyword>
<organism evidence="13 14">
    <name type="scientific">Portunus trituberculatus</name>
    <name type="common">Swimming crab</name>
    <name type="synonym">Neptunus trituberculatus</name>
    <dbReference type="NCBI Taxonomy" id="210409"/>
    <lineage>
        <taxon>Eukaryota</taxon>
        <taxon>Metazoa</taxon>
        <taxon>Ecdysozoa</taxon>
        <taxon>Arthropoda</taxon>
        <taxon>Crustacea</taxon>
        <taxon>Multicrustacea</taxon>
        <taxon>Malacostraca</taxon>
        <taxon>Eumalacostraca</taxon>
        <taxon>Eucarida</taxon>
        <taxon>Decapoda</taxon>
        <taxon>Pleocyemata</taxon>
        <taxon>Brachyura</taxon>
        <taxon>Eubrachyura</taxon>
        <taxon>Portunoidea</taxon>
        <taxon>Portunidae</taxon>
        <taxon>Portuninae</taxon>
        <taxon>Portunus</taxon>
    </lineage>
</organism>
<evidence type="ECO:0000256" key="10">
    <source>
        <dbReference type="PROSITE-ProRule" id="PRU00282"/>
    </source>
</evidence>
<dbReference type="PANTHER" id="PTHR45829:SF4">
    <property type="entry name" value="MITOCHONDRIAL CARRIER PROTEIN RIM2"/>
    <property type="match status" value="1"/>
</dbReference>
<evidence type="ECO:0000256" key="11">
    <source>
        <dbReference type="RuleBase" id="RU000488"/>
    </source>
</evidence>
<dbReference type="InterPro" id="IPR023395">
    <property type="entry name" value="MCP_dom_sf"/>
</dbReference>
<evidence type="ECO:0000256" key="9">
    <source>
        <dbReference type="ARBA" id="ARBA00023136"/>
    </source>
</evidence>
<dbReference type="PANTHER" id="PTHR45829">
    <property type="entry name" value="MITOCHONDRIAL CARRIER PROTEIN RIM2"/>
    <property type="match status" value="1"/>
</dbReference>
<gene>
    <name evidence="13" type="ORF">E2C01_052262</name>
</gene>
<evidence type="ECO:0000313" key="14">
    <source>
        <dbReference type="Proteomes" id="UP000324222"/>
    </source>
</evidence>
<proteinExistence type="inferred from homology"/>
<dbReference type="AlphaFoldDB" id="A0A5B7GL18"/>
<comment type="similarity">
    <text evidence="2 11">Belongs to the mitochondrial carrier (TC 2.A.29) family.</text>
</comment>
<dbReference type="GO" id="GO:0005743">
    <property type="term" value="C:mitochondrial inner membrane"/>
    <property type="evidence" value="ECO:0007669"/>
    <property type="project" value="UniProtKB-SubCell"/>
</dbReference>
<dbReference type="PROSITE" id="PS50920">
    <property type="entry name" value="SOLCAR"/>
    <property type="match status" value="1"/>
</dbReference>
<keyword evidence="3 11" id="KW-0813">Transport</keyword>
<sequence length="165" mass="18472">MVHLLVGVFGGMMDAMAICPWEMVETRLPSSSFNYMGDLLLPPTAQQLGSTTCPTVPAHHHCLYPRHTDHAAVIAGSKSPGHRQSVIFNCFQYIMEIEDSWVLFWGLGPNLVGVVPSTAIYFCSYSQMKKFLSVEPEPIPSHRRSPFPQLIKEMLAGIKSWICYD</sequence>
<feature type="signal peptide" evidence="12">
    <location>
        <begin position="1"/>
        <end position="17"/>
    </location>
</feature>
<keyword evidence="8" id="KW-0496">Mitochondrion</keyword>
<keyword evidence="7" id="KW-1133">Transmembrane helix</keyword>
<name>A0A5B7GL18_PORTR</name>
<evidence type="ECO:0000256" key="6">
    <source>
        <dbReference type="ARBA" id="ARBA00022792"/>
    </source>
</evidence>
<feature type="repeat" description="Solcar" evidence="10">
    <location>
        <begin position="2"/>
        <end position="131"/>
    </location>
</feature>
<keyword evidence="9 10" id="KW-0472">Membrane</keyword>
<comment type="subcellular location">
    <subcellularLocation>
        <location evidence="1">Mitochondrion inner membrane</location>
        <topology evidence="1">Multi-pass membrane protein</topology>
    </subcellularLocation>
</comment>
<reference evidence="13 14" key="1">
    <citation type="submission" date="2019-05" db="EMBL/GenBank/DDBJ databases">
        <title>Another draft genome of Portunus trituberculatus and its Hox gene families provides insights of decapod evolution.</title>
        <authorList>
            <person name="Jeong J.-H."/>
            <person name="Song I."/>
            <person name="Kim S."/>
            <person name="Choi T."/>
            <person name="Kim D."/>
            <person name="Ryu S."/>
            <person name="Kim W."/>
        </authorList>
    </citation>
    <scope>NUCLEOTIDE SEQUENCE [LARGE SCALE GENOMIC DNA]</scope>
    <source>
        <tissue evidence="13">Muscle</tissue>
    </source>
</reference>
<dbReference type="InterPro" id="IPR018108">
    <property type="entry name" value="MCP_transmembrane"/>
</dbReference>
<dbReference type="Proteomes" id="UP000324222">
    <property type="component" value="Unassembled WGS sequence"/>
</dbReference>
<keyword evidence="5" id="KW-0677">Repeat</keyword>
<comment type="caution">
    <text evidence="13">The sequence shown here is derived from an EMBL/GenBank/DDBJ whole genome shotgun (WGS) entry which is preliminary data.</text>
</comment>
<evidence type="ECO:0000313" key="13">
    <source>
        <dbReference type="EMBL" id="MPC58266.1"/>
    </source>
</evidence>
<evidence type="ECO:0000256" key="4">
    <source>
        <dbReference type="ARBA" id="ARBA00022692"/>
    </source>
</evidence>
<dbReference type="Gene3D" id="1.50.40.10">
    <property type="entry name" value="Mitochondrial carrier domain"/>
    <property type="match status" value="1"/>
</dbReference>
<dbReference type="GO" id="GO:1990519">
    <property type="term" value="P:pyrimidine nucleotide import into mitochondrion"/>
    <property type="evidence" value="ECO:0007669"/>
    <property type="project" value="TreeGrafter"/>
</dbReference>
<evidence type="ECO:0000256" key="8">
    <source>
        <dbReference type="ARBA" id="ARBA00023128"/>
    </source>
</evidence>
<keyword evidence="14" id="KW-1185">Reference proteome</keyword>
<evidence type="ECO:0000256" key="1">
    <source>
        <dbReference type="ARBA" id="ARBA00004448"/>
    </source>
</evidence>
<evidence type="ECO:0000256" key="7">
    <source>
        <dbReference type="ARBA" id="ARBA00022989"/>
    </source>
</evidence>
<dbReference type="EMBL" id="VSRR010015515">
    <property type="protein sequence ID" value="MPC58266.1"/>
    <property type="molecule type" value="Genomic_DNA"/>
</dbReference>
<evidence type="ECO:0000256" key="5">
    <source>
        <dbReference type="ARBA" id="ARBA00022737"/>
    </source>
</evidence>
<evidence type="ECO:0000256" key="2">
    <source>
        <dbReference type="ARBA" id="ARBA00006375"/>
    </source>
</evidence>
<keyword evidence="4 10" id="KW-0812">Transmembrane</keyword>
<dbReference type="OrthoDB" id="269120at2759"/>
<dbReference type="GO" id="GO:0015218">
    <property type="term" value="F:pyrimidine nucleotide transmembrane transporter activity"/>
    <property type="evidence" value="ECO:0007669"/>
    <property type="project" value="InterPro"/>
</dbReference>
<evidence type="ECO:0000256" key="3">
    <source>
        <dbReference type="ARBA" id="ARBA00022448"/>
    </source>
</evidence>